<dbReference type="Proteomes" id="UP000019473">
    <property type="component" value="Unassembled WGS sequence"/>
</dbReference>
<dbReference type="VEuPathDB" id="FungiDB:A1O7_05280"/>
<accession>W9VZ62</accession>
<reference evidence="2 3" key="1">
    <citation type="submission" date="2013-03" db="EMBL/GenBank/DDBJ databases">
        <title>The Genome Sequence of Cladophialophora yegresii CBS 114405.</title>
        <authorList>
            <consortium name="The Broad Institute Genomics Platform"/>
            <person name="Cuomo C."/>
            <person name="de Hoog S."/>
            <person name="Gorbushina A."/>
            <person name="Walker B."/>
            <person name="Young S.K."/>
            <person name="Zeng Q."/>
            <person name="Gargeya S."/>
            <person name="Fitzgerald M."/>
            <person name="Haas B."/>
            <person name="Abouelleil A."/>
            <person name="Allen A.W."/>
            <person name="Alvarado L."/>
            <person name="Arachchi H.M."/>
            <person name="Berlin A.M."/>
            <person name="Chapman S.B."/>
            <person name="Gainer-Dewar J."/>
            <person name="Goldberg J."/>
            <person name="Griggs A."/>
            <person name="Gujja S."/>
            <person name="Hansen M."/>
            <person name="Howarth C."/>
            <person name="Imamovic A."/>
            <person name="Ireland A."/>
            <person name="Larimer J."/>
            <person name="McCowan C."/>
            <person name="Murphy C."/>
            <person name="Pearson M."/>
            <person name="Poon T.W."/>
            <person name="Priest M."/>
            <person name="Roberts A."/>
            <person name="Saif S."/>
            <person name="Shea T."/>
            <person name="Sisk P."/>
            <person name="Sykes S."/>
            <person name="Wortman J."/>
            <person name="Nusbaum C."/>
            <person name="Birren B."/>
        </authorList>
    </citation>
    <scope>NUCLEOTIDE SEQUENCE [LARGE SCALE GENOMIC DNA]</scope>
    <source>
        <strain evidence="2 3">CBS 114405</strain>
    </source>
</reference>
<dbReference type="RefSeq" id="XP_007757480.1">
    <property type="nucleotide sequence ID" value="XM_007759290.1"/>
</dbReference>
<protein>
    <submittedName>
        <fullName evidence="2">Uncharacterized protein</fullName>
    </submittedName>
</protein>
<sequence length="85" mass="9269">MDEKGVMLVNGVEFVNVISVKARIESDEDEQSRKRIRERADSGLGIDVTQDKDNAAVGTRAMKQLPPLPLRPGQRHKSAVVTAAA</sequence>
<keyword evidence="3" id="KW-1185">Reference proteome</keyword>
<gene>
    <name evidence="2" type="ORF">A1O7_05280</name>
</gene>
<name>W9VZ62_9EURO</name>
<organism evidence="2 3">
    <name type="scientific">Cladophialophora yegresii CBS 114405</name>
    <dbReference type="NCBI Taxonomy" id="1182544"/>
    <lineage>
        <taxon>Eukaryota</taxon>
        <taxon>Fungi</taxon>
        <taxon>Dikarya</taxon>
        <taxon>Ascomycota</taxon>
        <taxon>Pezizomycotina</taxon>
        <taxon>Eurotiomycetes</taxon>
        <taxon>Chaetothyriomycetidae</taxon>
        <taxon>Chaetothyriales</taxon>
        <taxon>Herpotrichiellaceae</taxon>
        <taxon>Cladophialophora</taxon>
    </lineage>
</organism>
<evidence type="ECO:0000313" key="2">
    <source>
        <dbReference type="EMBL" id="EXJ61127.1"/>
    </source>
</evidence>
<dbReference type="EMBL" id="AMGW01000003">
    <property type="protein sequence ID" value="EXJ61127.1"/>
    <property type="molecule type" value="Genomic_DNA"/>
</dbReference>
<dbReference type="GeneID" id="19179865"/>
<comment type="caution">
    <text evidence="2">The sequence shown here is derived from an EMBL/GenBank/DDBJ whole genome shotgun (WGS) entry which is preliminary data.</text>
</comment>
<feature type="region of interest" description="Disordered" evidence="1">
    <location>
        <begin position="63"/>
        <end position="85"/>
    </location>
</feature>
<proteinExistence type="predicted"/>
<evidence type="ECO:0000256" key="1">
    <source>
        <dbReference type="SAM" id="MobiDB-lite"/>
    </source>
</evidence>
<dbReference type="AlphaFoldDB" id="W9VZ62"/>
<evidence type="ECO:0000313" key="3">
    <source>
        <dbReference type="Proteomes" id="UP000019473"/>
    </source>
</evidence>
<dbReference type="HOGENOM" id="CLU_2512449_0_0_1"/>